<gene>
    <name evidence="2" type="ORF">A9Q02_03815</name>
</gene>
<name>A0A2H3KQX8_9CHLR</name>
<feature type="domain" description="NIF system FeS cluster assembly NifU N-terminal" evidence="1">
    <location>
        <begin position="9"/>
        <end position="127"/>
    </location>
</feature>
<dbReference type="PANTHER" id="PTHR10093">
    <property type="entry name" value="IRON-SULFUR CLUSTER ASSEMBLY ENZYME NIFU HOMOLOG"/>
    <property type="match status" value="1"/>
</dbReference>
<dbReference type="Gene3D" id="3.90.1010.10">
    <property type="match status" value="1"/>
</dbReference>
<reference evidence="2 3" key="1">
    <citation type="submission" date="2016-05" db="EMBL/GenBank/DDBJ databases">
        <authorList>
            <person name="Lavstsen T."/>
            <person name="Jespersen J.S."/>
        </authorList>
    </citation>
    <scope>NUCLEOTIDE SEQUENCE [LARGE SCALE GENOMIC DNA]</scope>
    <source>
        <strain evidence="2 3">B7-9</strain>
    </source>
</reference>
<proteinExistence type="predicted"/>
<dbReference type="SUPFAM" id="SSF82649">
    <property type="entry name" value="SufE/NifU"/>
    <property type="match status" value="1"/>
</dbReference>
<dbReference type="GO" id="GO:0005506">
    <property type="term" value="F:iron ion binding"/>
    <property type="evidence" value="ECO:0007669"/>
    <property type="project" value="InterPro"/>
</dbReference>
<comment type="caution">
    <text evidence="2">The sequence shown here is derived from an EMBL/GenBank/DDBJ whole genome shotgun (WGS) entry which is preliminary data.</text>
</comment>
<evidence type="ECO:0000259" key="1">
    <source>
        <dbReference type="Pfam" id="PF01592"/>
    </source>
</evidence>
<dbReference type="RefSeq" id="WP_097654217.1">
    <property type="nucleotide sequence ID" value="NZ_LYXE01000127.1"/>
</dbReference>
<keyword evidence="3" id="KW-1185">Reference proteome</keyword>
<evidence type="ECO:0000313" key="2">
    <source>
        <dbReference type="EMBL" id="PDV97591.1"/>
    </source>
</evidence>
<dbReference type="EMBL" id="LYXE01000127">
    <property type="protein sequence ID" value="PDV97591.1"/>
    <property type="molecule type" value="Genomic_DNA"/>
</dbReference>
<dbReference type="InterPro" id="IPR002871">
    <property type="entry name" value="NIF_FeS_clus_asmbl_NifU_N"/>
</dbReference>
<dbReference type="CDD" id="cd06664">
    <property type="entry name" value="IscU_like"/>
    <property type="match status" value="1"/>
</dbReference>
<dbReference type="GO" id="GO:0051536">
    <property type="term" value="F:iron-sulfur cluster binding"/>
    <property type="evidence" value="ECO:0007669"/>
    <property type="project" value="InterPro"/>
</dbReference>
<accession>A0A2H3KQX8</accession>
<dbReference type="OrthoDB" id="9804157at2"/>
<dbReference type="GO" id="GO:0016226">
    <property type="term" value="P:iron-sulfur cluster assembly"/>
    <property type="evidence" value="ECO:0007669"/>
    <property type="project" value="InterPro"/>
</dbReference>
<dbReference type="AlphaFoldDB" id="A0A2H3KQX8"/>
<dbReference type="Pfam" id="PF01592">
    <property type="entry name" value="NifU_N"/>
    <property type="match status" value="1"/>
</dbReference>
<evidence type="ECO:0000313" key="3">
    <source>
        <dbReference type="Proteomes" id="UP000220922"/>
    </source>
</evidence>
<organism evidence="2 3">
    <name type="scientific">Candidatus Chloroploca asiatica</name>
    <dbReference type="NCBI Taxonomy" id="1506545"/>
    <lineage>
        <taxon>Bacteria</taxon>
        <taxon>Bacillati</taxon>
        <taxon>Chloroflexota</taxon>
        <taxon>Chloroflexia</taxon>
        <taxon>Chloroflexales</taxon>
        <taxon>Chloroflexineae</taxon>
        <taxon>Oscillochloridaceae</taxon>
        <taxon>Candidatus Chloroploca</taxon>
    </lineage>
</organism>
<protein>
    <submittedName>
        <fullName evidence="2">Iron-sulfur cluster assembly scaffold protein</fullName>
    </submittedName>
</protein>
<dbReference type="Proteomes" id="UP000220922">
    <property type="component" value="Unassembled WGS sequence"/>
</dbReference>
<sequence>MDRQAIIERLLEHYDHPRHHGPLAEADVTLSGGIPDCGDMITIYLKVEASGEHVAALSFEGQGCTISQAAASLLSEQFQGQPLTLIEAMDDNEVLDLLGREVVRARPRCATLALNTMKAAVQAYRRRH</sequence>